<feature type="region of interest" description="Disordered" evidence="1">
    <location>
        <begin position="46"/>
        <end position="97"/>
    </location>
</feature>
<feature type="region of interest" description="Disordered" evidence="1">
    <location>
        <begin position="167"/>
        <end position="231"/>
    </location>
</feature>
<feature type="compositionally biased region" description="Basic residues" evidence="1">
    <location>
        <begin position="222"/>
        <end position="231"/>
    </location>
</feature>
<dbReference type="EMBL" id="JAKOGI010000220">
    <property type="protein sequence ID" value="KAJ8439432.1"/>
    <property type="molecule type" value="Genomic_DNA"/>
</dbReference>
<organism evidence="2 3">
    <name type="scientific">Carnegiea gigantea</name>
    <dbReference type="NCBI Taxonomy" id="171969"/>
    <lineage>
        <taxon>Eukaryota</taxon>
        <taxon>Viridiplantae</taxon>
        <taxon>Streptophyta</taxon>
        <taxon>Embryophyta</taxon>
        <taxon>Tracheophyta</taxon>
        <taxon>Spermatophyta</taxon>
        <taxon>Magnoliopsida</taxon>
        <taxon>eudicotyledons</taxon>
        <taxon>Gunneridae</taxon>
        <taxon>Pentapetalae</taxon>
        <taxon>Caryophyllales</taxon>
        <taxon>Cactineae</taxon>
        <taxon>Cactaceae</taxon>
        <taxon>Cactoideae</taxon>
        <taxon>Echinocereeae</taxon>
        <taxon>Carnegiea</taxon>
    </lineage>
</organism>
<dbReference type="OrthoDB" id="1747851at2759"/>
<comment type="caution">
    <text evidence="2">The sequence shown here is derived from an EMBL/GenBank/DDBJ whole genome shotgun (WGS) entry which is preliminary data.</text>
</comment>
<evidence type="ECO:0000313" key="2">
    <source>
        <dbReference type="EMBL" id="KAJ8439432.1"/>
    </source>
</evidence>
<gene>
    <name evidence="2" type="ORF">Cgig2_001772</name>
</gene>
<feature type="compositionally biased region" description="Low complexity" evidence="1">
    <location>
        <begin position="189"/>
        <end position="200"/>
    </location>
</feature>
<evidence type="ECO:0000313" key="3">
    <source>
        <dbReference type="Proteomes" id="UP001153076"/>
    </source>
</evidence>
<dbReference type="AlphaFoldDB" id="A0A9Q1KA12"/>
<protein>
    <submittedName>
        <fullName evidence="2">Uncharacterized protein</fullName>
    </submittedName>
</protein>
<name>A0A9Q1KA12_9CARY</name>
<dbReference type="Proteomes" id="UP001153076">
    <property type="component" value="Unassembled WGS sequence"/>
</dbReference>
<evidence type="ECO:0000256" key="1">
    <source>
        <dbReference type="SAM" id="MobiDB-lite"/>
    </source>
</evidence>
<keyword evidence="3" id="KW-1185">Reference proteome</keyword>
<proteinExistence type="predicted"/>
<reference evidence="2" key="1">
    <citation type="submission" date="2022-04" db="EMBL/GenBank/DDBJ databases">
        <title>Carnegiea gigantea Genome sequencing and assembly v2.</title>
        <authorList>
            <person name="Copetti D."/>
            <person name="Sanderson M.J."/>
            <person name="Burquez A."/>
            <person name="Wojciechowski M.F."/>
        </authorList>
    </citation>
    <scope>NUCLEOTIDE SEQUENCE</scope>
    <source>
        <strain evidence="2">SGP5-SGP5p</strain>
        <tissue evidence="2">Aerial part</tissue>
    </source>
</reference>
<sequence>MQTPRKGYCVASLKDTIAKKDEEIERLRLINANVKSVKRGVSSLRLGVSSPRRNSIGPMRQARRLSEHTRRATSDQDNYSEHSDKHSEAGSQHSVDEIKNKDILRRLNFPIHDASQNFDDDIDLLGFGDVDSEERLSDISDSGLSMGTETDGSMCSVVEYALFPEVTKPAENPEKPSVPSKLPKPPQKQQPGSSQLSLSKTPSKVASGLKKGVPGNSSSLKPKSKPPKRWQ</sequence>
<feature type="compositionally biased region" description="Basic and acidic residues" evidence="1">
    <location>
        <begin position="64"/>
        <end position="97"/>
    </location>
</feature>
<accession>A0A9Q1KA12</accession>